<dbReference type="PROSITE" id="PS50850">
    <property type="entry name" value="MFS"/>
    <property type="match status" value="1"/>
</dbReference>
<feature type="transmembrane region" description="Helical" evidence="9">
    <location>
        <begin position="317"/>
        <end position="336"/>
    </location>
</feature>
<feature type="transmembrane region" description="Helical" evidence="9">
    <location>
        <begin position="286"/>
        <end position="305"/>
    </location>
</feature>
<dbReference type="GO" id="GO:0005886">
    <property type="term" value="C:plasma membrane"/>
    <property type="evidence" value="ECO:0007669"/>
    <property type="project" value="UniProtKB-SubCell"/>
</dbReference>
<feature type="transmembrane region" description="Helical" evidence="9">
    <location>
        <begin position="138"/>
        <end position="157"/>
    </location>
</feature>
<evidence type="ECO:0000256" key="6">
    <source>
        <dbReference type="ARBA" id="ARBA00022989"/>
    </source>
</evidence>
<feature type="transmembrane region" description="Helical" evidence="9">
    <location>
        <begin position="98"/>
        <end position="118"/>
    </location>
</feature>
<dbReference type="GO" id="GO:0022857">
    <property type="term" value="F:transmembrane transporter activity"/>
    <property type="evidence" value="ECO:0007669"/>
    <property type="project" value="InterPro"/>
</dbReference>
<evidence type="ECO:0000256" key="9">
    <source>
        <dbReference type="SAM" id="Phobius"/>
    </source>
</evidence>
<evidence type="ECO:0000256" key="3">
    <source>
        <dbReference type="ARBA" id="ARBA00022448"/>
    </source>
</evidence>
<dbReference type="KEGG" id="cof:FOZ74_08645"/>
<accession>A0A5B8RY18</accession>
<evidence type="ECO:0000256" key="7">
    <source>
        <dbReference type="ARBA" id="ARBA00023136"/>
    </source>
</evidence>
<feature type="region of interest" description="Disordered" evidence="8">
    <location>
        <begin position="1"/>
        <end position="74"/>
    </location>
</feature>
<comment type="similarity">
    <text evidence="2">Belongs to the major facilitator superfamily. EmrB family.</text>
</comment>
<dbReference type="EMBL" id="CP042344">
    <property type="protein sequence ID" value="QEA13095.1"/>
    <property type="molecule type" value="Genomic_DNA"/>
</dbReference>
<dbReference type="InterPro" id="IPR011701">
    <property type="entry name" value="MFS"/>
</dbReference>
<evidence type="ECO:0000256" key="2">
    <source>
        <dbReference type="ARBA" id="ARBA00008537"/>
    </source>
</evidence>
<keyword evidence="3" id="KW-0813">Transport</keyword>
<keyword evidence="12" id="KW-1185">Reference proteome</keyword>
<dbReference type="Proteomes" id="UP000321199">
    <property type="component" value="Chromosome"/>
</dbReference>
<feature type="domain" description="Major facilitator superfamily (MFS) profile" evidence="10">
    <location>
        <begin position="100"/>
        <end position="587"/>
    </location>
</feature>
<feature type="transmembrane region" description="Helical" evidence="9">
    <location>
        <begin position="421"/>
        <end position="437"/>
    </location>
</feature>
<dbReference type="PANTHER" id="PTHR42718:SF9">
    <property type="entry name" value="MAJOR FACILITATOR SUPERFAMILY MULTIDRUG TRANSPORTER MFSC"/>
    <property type="match status" value="1"/>
</dbReference>
<evidence type="ECO:0000256" key="8">
    <source>
        <dbReference type="SAM" id="MobiDB-lite"/>
    </source>
</evidence>
<feature type="transmembrane region" description="Helical" evidence="9">
    <location>
        <begin position="386"/>
        <end position="409"/>
    </location>
</feature>
<reference evidence="11 12" key="1">
    <citation type="submission" date="2019-07" db="EMBL/GenBank/DDBJ databases">
        <title>Complete genome sequence of Comamonas sp. NLF 7-7 isolated from livestock.</title>
        <authorList>
            <person name="Kim D.H."/>
            <person name="Kim J.G."/>
        </authorList>
    </citation>
    <scope>NUCLEOTIDE SEQUENCE [LARGE SCALE GENOMIC DNA]</scope>
    <source>
        <strain evidence="11 12">NLF 7-7</strain>
    </source>
</reference>
<dbReference type="Gene3D" id="1.20.1250.20">
    <property type="entry name" value="MFS general substrate transporter like domains"/>
    <property type="match status" value="1"/>
</dbReference>
<evidence type="ECO:0000259" key="10">
    <source>
        <dbReference type="PROSITE" id="PS50850"/>
    </source>
</evidence>
<organism evidence="11 12">
    <name type="scientific">Comamonas flocculans</name>
    <dbReference type="NCBI Taxonomy" id="2597701"/>
    <lineage>
        <taxon>Bacteria</taxon>
        <taxon>Pseudomonadati</taxon>
        <taxon>Pseudomonadota</taxon>
        <taxon>Betaproteobacteria</taxon>
        <taxon>Burkholderiales</taxon>
        <taxon>Comamonadaceae</taxon>
        <taxon>Comamonas</taxon>
    </lineage>
</organism>
<dbReference type="OrthoDB" id="9807274at2"/>
<dbReference type="AlphaFoldDB" id="A0A5B8RY18"/>
<evidence type="ECO:0000313" key="12">
    <source>
        <dbReference type="Proteomes" id="UP000321199"/>
    </source>
</evidence>
<evidence type="ECO:0000256" key="1">
    <source>
        <dbReference type="ARBA" id="ARBA00004651"/>
    </source>
</evidence>
<feature type="compositionally biased region" description="Pro residues" evidence="8">
    <location>
        <begin position="7"/>
        <end position="16"/>
    </location>
</feature>
<dbReference type="InterPro" id="IPR020846">
    <property type="entry name" value="MFS_dom"/>
</dbReference>
<dbReference type="InterPro" id="IPR036259">
    <property type="entry name" value="MFS_trans_sf"/>
</dbReference>
<dbReference type="Gene3D" id="1.20.1720.10">
    <property type="entry name" value="Multidrug resistance protein D"/>
    <property type="match status" value="1"/>
</dbReference>
<comment type="subcellular location">
    <subcellularLocation>
        <location evidence="1">Cell membrane</location>
        <topology evidence="1">Multi-pass membrane protein</topology>
    </subcellularLocation>
</comment>
<protein>
    <submittedName>
        <fullName evidence="11">DHA2 family efflux MFS transporter permease subunit</fullName>
    </submittedName>
</protein>
<sequence length="599" mass="63266">MRHRPWPRPSPPPQPSPKGGGSTRPATRSAFLSFPLWGKAGRGASARPHEDLPSAQPVGPRPHPPPAGEGAITPATNVTSAAHTPPAEQQPLSGSARAWGTLALSAATFMNVLDTSIANVSLPAIAGDLGVSPNQGTWVITSFAVANAISVPLTGWLAQRFGQVRLFVASVLLFVAASFLCGLAPSMPLLIAARVLQGFVAGPMIPLSQALLLSSYPKALAGLAMAMWSMTTLIAPVMGPLLGGWITDNISWPWIFYINIPVGIVAAIGTMAIYAERETATRKLPIDAMGLALMILGVGSLQIMLDIGKEHDWFSSGLVIGFAAAAVFGLVAFVFWELGEEHPIVDISLFKIRNFWAGTIATAVGYGIFFGNVVLLPLWLQQYMGYTATSAGMLMAPVGFLAMVLSPIVGKSIGKVDPRRYATVAFFVFALVLWLRSRFATTADFDTIMIPTIVQGAAVAFFFVPLVTLTLSEIPAHRIPAASGLTNFVRITAGAVGTSVTTTLWERRATLAHANLIEHLHDGNGPLAQTLTLLHSLGLTPEQALAQVERLVTQQAFTLAANDVNWASALLFLLLVPLVWLADAPRRGGPGTGAAAGAH</sequence>
<dbReference type="Pfam" id="PF07690">
    <property type="entry name" value="MFS_1"/>
    <property type="match status" value="1"/>
</dbReference>
<feature type="transmembrane region" description="Helical" evidence="9">
    <location>
        <begin position="564"/>
        <end position="582"/>
    </location>
</feature>
<feature type="transmembrane region" description="Helical" evidence="9">
    <location>
        <begin position="449"/>
        <end position="471"/>
    </location>
</feature>
<keyword evidence="6 9" id="KW-1133">Transmembrane helix</keyword>
<keyword evidence="4" id="KW-1003">Cell membrane</keyword>
<dbReference type="SUPFAM" id="SSF103473">
    <property type="entry name" value="MFS general substrate transporter"/>
    <property type="match status" value="1"/>
</dbReference>
<feature type="transmembrane region" description="Helical" evidence="9">
    <location>
        <begin position="356"/>
        <end position="380"/>
    </location>
</feature>
<evidence type="ECO:0000256" key="4">
    <source>
        <dbReference type="ARBA" id="ARBA00022475"/>
    </source>
</evidence>
<evidence type="ECO:0000313" key="11">
    <source>
        <dbReference type="EMBL" id="QEA13095.1"/>
    </source>
</evidence>
<gene>
    <name evidence="11" type="ORF">FOZ74_08645</name>
</gene>
<feature type="transmembrane region" description="Helical" evidence="9">
    <location>
        <begin position="254"/>
        <end position="274"/>
    </location>
</feature>
<name>A0A5B8RY18_9BURK</name>
<dbReference type="NCBIfam" id="TIGR00711">
    <property type="entry name" value="efflux_EmrB"/>
    <property type="match status" value="1"/>
</dbReference>
<feature type="transmembrane region" description="Helical" evidence="9">
    <location>
        <begin position="220"/>
        <end position="242"/>
    </location>
</feature>
<feature type="transmembrane region" description="Helical" evidence="9">
    <location>
        <begin position="164"/>
        <end position="185"/>
    </location>
</feature>
<evidence type="ECO:0000256" key="5">
    <source>
        <dbReference type="ARBA" id="ARBA00022692"/>
    </source>
</evidence>
<keyword evidence="5 9" id="KW-0812">Transmembrane</keyword>
<dbReference type="InterPro" id="IPR004638">
    <property type="entry name" value="EmrB-like"/>
</dbReference>
<dbReference type="CDD" id="cd17503">
    <property type="entry name" value="MFS_LmrB_MDR_like"/>
    <property type="match status" value="1"/>
</dbReference>
<feature type="transmembrane region" description="Helical" evidence="9">
    <location>
        <begin position="191"/>
        <end position="213"/>
    </location>
</feature>
<keyword evidence="7 9" id="KW-0472">Membrane</keyword>
<dbReference type="PANTHER" id="PTHR42718">
    <property type="entry name" value="MAJOR FACILITATOR SUPERFAMILY MULTIDRUG TRANSPORTER MFSC"/>
    <property type="match status" value="1"/>
</dbReference>
<proteinExistence type="inferred from homology"/>